<protein>
    <submittedName>
        <fullName evidence="2">Uncharacterized protein</fullName>
    </submittedName>
</protein>
<keyword evidence="3" id="KW-1185">Reference proteome</keyword>
<accession>A0A4C1SZB9</accession>
<evidence type="ECO:0000313" key="2">
    <source>
        <dbReference type="EMBL" id="GBP07539.1"/>
    </source>
</evidence>
<comment type="caution">
    <text evidence="2">The sequence shown here is derived from an EMBL/GenBank/DDBJ whole genome shotgun (WGS) entry which is preliminary data.</text>
</comment>
<sequence length="150" mass="16938">MAHLEQQPVYGCPKDKGRQKVLCAIAATALVIWQIVLGQRPNAESVRVVQNWFKHFRFGNFDVKDEPRSRRPFTDKVDAVLEKRSFRGIKLHALVDRRAEQRLGSSQVLTSDSGDLYVCRFNYTKRTYVCPARLTVTAQVAGGIRVTCGG</sequence>
<keyword evidence="1" id="KW-0812">Transmembrane</keyword>
<keyword evidence="1" id="KW-1133">Transmembrane helix</keyword>
<dbReference type="OrthoDB" id="6924958at2759"/>
<keyword evidence="1" id="KW-0472">Membrane</keyword>
<dbReference type="EMBL" id="BGZK01000026">
    <property type="protein sequence ID" value="GBP07539.1"/>
    <property type="molecule type" value="Genomic_DNA"/>
</dbReference>
<organism evidence="2 3">
    <name type="scientific">Eumeta variegata</name>
    <name type="common">Bagworm moth</name>
    <name type="synonym">Eumeta japonica</name>
    <dbReference type="NCBI Taxonomy" id="151549"/>
    <lineage>
        <taxon>Eukaryota</taxon>
        <taxon>Metazoa</taxon>
        <taxon>Ecdysozoa</taxon>
        <taxon>Arthropoda</taxon>
        <taxon>Hexapoda</taxon>
        <taxon>Insecta</taxon>
        <taxon>Pterygota</taxon>
        <taxon>Neoptera</taxon>
        <taxon>Endopterygota</taxon>
        <taxon>Lepidoptera</taxon>
        <taxon>Glossata</taxon>
        <taxon>Ditrysia</taxon>
        <taxon>Tineoidea</taxon>
        <taxon>Psychidae</taxon>
        <taxon>Oiketicinae</taxon>
        <taxon>Eumeta</taxon>
    </lineage>
</organism>
<feature type="transmembrane region" description="Helical" evidence="1">
    <location>
        <begin position="21"/>
        <end position="37"/>
    </location>
</feature>
<dbReference type="AlphaFoldDB" id="A0A4C1SZB9"/>
<gene>
    <name evidence="2" type="ORF">EVAR_4878_1</name>
</gene>
<name>A0A4C1SZB9_EUMVA</name>
<evidence type="ECO:0000256" key="1">
    <source>
        <dbReference type="SAM" id="Phobius"/>
    </source>
</evidence>
<evidence type="ECO:0000313" key="3">
    <source>
        <dbReference type="Proteomes" id="UP000299102"/>
    </source>
</evidence>
<dbReference type="Proteomes" id="UP000299102">
    <property type="component" value="Unassembled WGS sequence"/>
</dbReference>
<reference evidence="2 3" key="1">
    <citation type="journal article" date="2019" name="Commun. Biol.">
        <title>The bagworm genome reveals a unique fibroin gene that provides high tensile strength.</title>
        <authorList>
            <person name="Kono N."/>
            <person name="Nakamura H."/>
            <person name="Ohtoshi R."/>
            <person name="Tomita M."/>
            <person name="Numata K."/>
            <person name="Arakawa K."/>
        </authorList>
    </citation>
    <scope>NUCLEOTIDE SEQUENCE [LARGE SCALE GENOMIC DNA]</scope>
</reference>
<proteinExistence type="predicted"/>